<keyword evidence="6" id="KW-1185">Reference proteome</keyword>
<dbReference type="PANTHER" id="PTHR43537">
    <property type="entry name" value="TRANSCRIPTIONAL REGULATOR, GNTR FAMILY"/>
    <property type="match status" value="1"/>
</dbReference>
<feature type="domain" description="HTH gntR-type" evidence="4">
    <location>
        <begin position="33"/>
        <end position="100"/>
    </location>
</feature>
<evidence type="ECO:0000313" key="6">
    <source>
        <dbReference type="Proteomes" id="UP001265550"/>
    </source>
</evidence>
<dbReference type="SMART" id="SM00895">
    <property type="entry name" value="FCD"/>
    <property type="match status" value="1"/>
</dbReference>
<dbReference type="PANTHER" id="PTHR43537:SF45">
    <property type="entry name" value="GNTR FAMILY REGULATORY PROTEIN"/>
    <property type="match status" value="1"/>
</dbReference>
<dbReference type="SUPFAM" id="SSF46785">
    <property type="entry name" value="Winged helix' DNA-binding domain"/>
    <property type="match status" value="1"/>
</dbReference>
<dbReference type="SMART" id="SM00345">
    <property type="entry name" value="HTH_GNTR"/>
    <property type="match status" value="1"/>
</dbReference>
<organism evidence="5 6">
    <name type="scientific">Hydrogenophaga laconesensis</name>
    <dbReference type="NCBI Taxonomy" id="1805971"/>
    <lineage>
        <taxon>Bacteria</taxon>
        <taxon>Pseudomonadati</taxon>
        <taxon>Pseudomonadota</taxon>
        <taxon>Betaproteobacteria</taxon>
        <taxon>Burkholderiales</taxon>
        <taxon>Comamonadaceae</taxon>
        <taxon>Hydrogenophaga</taxon>
    </lineage>
</organism>
<evidence type="ECO:0000256" key="2">
    <source>
        <dbReference type="ARBA" id="ARBA00023125"/>
    </source>
</evidence>
<dbReference type="CDD" id="cd07377">
    <property type="entry name" value="WHTH_GntR"/>
    <property type="match status" value="1"/>
</dbReference>
<dbReference type="PROSITE" id="PS50949">
    <property type="entry name" value="HTH_GNTR"/>
    <property type="match status" value="1"/>
</dbReference>
<keyword evidence="1" id="KW-0805">Transcription regulation</keyword>
<evidence type="ECO:0000256" key="1">
    <source>
        <dbReference type="ARBA" id="ARBA00023015"/>
    </source>
</evidence>
<dbReference type="Gene3D" id="1.20.120.530">
    <property type="entry name" value="GntR ligand-binding domain-like"/>
    <property type="match status" value="1"/>
</dbReference>
<evidence type="ECO:0000313" key="5">
    <source>
        <dbReference type="EMBL" id="MDR7093566.1"/>
    </source>
</evidence>
<dbReference type="Gene3D" id="1.10.10.10">
    <property type="entry name" value="Winged helix-like DNA-binding domain superfamily/Winged helix DNA-binding domain"/>
    <property type="match status" value="1"/>
</dbReference>
<accession>A0ABU1V7Y7</accession>
<dbReference type="InterPro" id="IPR000524">
    <property type="entry name" value="Tscrpt_reg_HTH_GntR"/>
</dbReference>
<dbReference type="GO" id="GO:0003677">
    <property type="term" value="F:DNA binding"/>
    <property type="evidence" value="ECO:0007669"/>
    <property type="project" value="UniProtKB-KW"/>
</dbReference>
<sequence>MATRRAPLRTTVPRTRGATKVIRPAEQLAEVPTKLTDLAYQQIEDAIVTLRLPPGTAVSEQSLSDMTGIGRTPIREAVQRLAREHLIVVLPQRGLLVSEMDLSKQLKLLETRREVERLVCRSAAKRATDEEKRHFVRLADDFLAAARNHDDRAFMNSDREFNALCLAAARNEFAEGAMSLVHGLSRRFWYLHYKQSADLPETARLHAAVASAIGAGDVAGAGKALDALLDNIETFARSTVL</sequence>
<dbReference type="EMBL" id="JAVDWE010000002">
    <property type="protein sequence ID" value="MDR7093566.1"/>
    <property type="molecule type" value="Genomic_DNA"/>
</dbReference>
<dbReference type="SUPFAM" id="SSF48008">
    <property type="entry name" value="GntR ligand-binding domain-like"/>
    <property type="match status" value="1"/>
</dbReference>
<dbReference type="Pfam" id="PF00392">
    <property type="entry name" value="GntR"/>
    <property type="match status" value="1"/>
</dbReference>
<evidence type="ECO:0000259" key="4">
    <source>
        <dbReference type="PROSITE" id="PS50949"/>
    </source>
</evidence>
<dbReference type="InterPro" id="IPR036390">
    <property type="entry name" value="WH_DNA-bd_sf"/>
</dbReference>
<evidence type="ECO:0000256" key="3">
    <source>
        <dbReference type="ARBA" id="ARBA00023163"/>
    </source>
</evidence>
<name>A0ABU1V7Y7_9BURK</name>
<comment type="caution">
    <text evidence="5">The sequence shown here is derived from an EMBL/GenBank/DDBJ whole genome shotgun (WGS) entry which is preliminary data.</text>
</comment>
<dbReference type="InterPro" id="IPR036388">
    <property type="entry name" value="WH-like_DNA-bd_sf"/>
</dbReference>
<keyword evidence="3" id="KW-0804">Transcription</keyword>
<dbReference type="Proteomes" id="UP001265550">
    <property type="component" value="Unassembled WGS sequence"/>
</dbReference>
<gene>
    <name evidence="5" type="ORF">J2X09_001298</name>
</gene>
<dbReference type="RefSeq" id="WP_204732580.1">
    <property type="nucleotide sequence ID" value="NZ_JAVDWE010000002.1"/>
</dbReference>
<dbReference type="InterPro" id="IPR011711">
    <property type="entry name" value="GntR_C"/>
</dbReference>
<dbReference type="InterPro" id="IPR008920">
    <property type="entry name" value="TF_FadR/GntR_C"/>
</dbReference>
<reference evidence="5 6" key="1">
    <citation type="submission" date="2023-07" db="EMBL/GenBank/DDBJ databases">
        <title>Sorghum-associated microbial communities from plants grown in Nebraska, USA.</title>
        <authorList>
            <person name="Schachtman D."/>
        </authorList>
    </citation>
    <scope>NUCLEOTIDE SEQUENCE [LARGE SCALE GENOMIC DNA]</scope>
    <source>
        <strain evidence="5 6">BE240</strain>
    </source>
</reference>
<dbReference type="Pfam" id="PF07729">
    <property type="entry name" value="FCD"/>
    <property type="match status" value="1"/>
</dbReference>
<keyword evidence="2 5" id="KW-0238">DNA-binding</keyword>
<protein>
    <submittedName>
        <fullName evidence="5">DNA-binding GntR family transcriptional regulator</fullName>
    </submittedName>
</protein>
<proteinExistence type="predicted"/>